<dbReference type="Proteomes" id="UP000521943">
    <property type="component" value="Unassembled WGS sequence"/>
</dbReference>
<comment type="caution">
    <text evidence="2">The sequence shown here is derived from an EMBL/GenBank/DDBJ whole genome shotgun (WGS) entry which is preliminary data.</text>
</comment>
<feature type="transmembrane region" description="Helical" evidence="1">
    <location>
        <begin position="31"/>
        <end position="49"/>
    </location>
</feature>
<reference evidence="2 3" key="1">
    <citation type="submission" date="2020-07" db="EMBL/GenBank/DDBJ databases">
        <title>Comparative genomics of pyrophilous fungi reveals a link between fire events and developmental genes.</title>
        <authorList>
            <consortium name="DOE Joint Genome Institute"/>
            <person name="Steindorff A.S."/>
            <person name="Carver A."/>
            <person name="Calhoun S."/>
            <person name="Stillman K."/>
            <person name="Liu H."/>
            <person name="Lipzen A."/>
            <person name="Pangilinan J."/>
            <person name="Labutti K."/>
            <person name="Bruns T.D."/>
            <person name="Grigoriev I.V."/>
        </authorList>
    </citation>
    <scope>NUCLEOTIDE SEQUENCE [LARGE SCALE GENOMIC DNA]</scope>
    <source>
        <strain evidence="2 3">CBS 144469</strain>
    </source>
</reference>
<sequence length="118" mass="13066">MVIGLALGLPFLSLGPHERHAIYLSSTLSHLLDFILVAFLLSCCARSHSVLLSRPCSHTYIRILTRCIRLLCSILLSLSSHSSIAVFSLILSSPVPISLYISLHVPAHLHYHHTLHHS</sequence>
<evidence type="ECO:0000313" key="3">
    <source>
        <dbReference type="Proteomes" id="UP000521943"/>
    </source>
</evidence>
<accession>A0A8H6IH67</accession>
<protein>
    <submittedName>
        <fullName evidence="2">Uncharacterized protein</fullName>
    </submittedName>
</protein>
<evidence type="ECO:0000256" key="1">
    <source>
        <dbReference type="SAM" id="Phobius"/>
    </source>
</evidence>
<keyword evidence="3" id="KW-1185">Reference proteome</keyword>
<feature type="transmembrane region" description="Helical" evidence="1">
    <location>
        <begin position="70"/>
        <end position="91"/>
    </location>
</feature>
<keyword evidence="1" id="KW-1133">Transmembrane helix</keyword>
<evidence type="ECO:0000313" key="2">
    <source>
        <dbReference type="EMBL" id="KAF6765461.1"/>
    </source>
</evidence>
<dbReference type="EMBL" id="JACGCI010000002">
    <property type="protein sequence ID" value="KAF6765461.1"/>
    <property type="molecule type" value="Genomic_DNA"/>
</dbReference>
<gene>
    <name evidence="2" type="ORF">DFP72DRAFT_867901</name>
</gene>
<name>A0A8H6IH67_9AGAR</name>
<keyword evidence="1" id="KW-0812">Transmembrane</keyword>
<dbReference type="AlphaFoldDB" id="A0A8H6IH67"/>
<organism evidence="2 3">
    <name type="scientific">Ephemerocybe angulata</name>
    <dbReference type="NCBI Taxonomy" id="980116"/>
    <lineage>
        <taxon>Eukaryota</taxon>
        <taxon>Fungi</taxon>
        <taxon>Dikarya</taxon>
        <taxon>Basidiomycota</taxon>
        <taxon>Agaricomycotina</taxon>
        <taxon>Agaricomycetes</taxon>
        <taxon>Agaricomycetidae</taxon>
        <taxon>Agaricales</taxon>
        <taxon>Agaricineae</taxon>
        <taxon>Psathyrellaceae</taxon>
        <taxon>Ephemerocybe</taxon>
    </lineage>
</organism>
<keyword evidence="1" id="KW-0472">Membrane</keyword>
<proteinExistence type="predicted"/>